<dbReference type="PROSITE" id="PS51651">
    <property type="entry name" value="DOCKER"/>
    <property type="match status" value="1"/>
</dbReference>
<feature type="domain" description="PH" evidence="6">
    <location>
        <begin position="1"/>
        <end position="88"/>
    </location>
</feature>
<dbReference type="InterPro" id="IPR035892">
    <property type="entry name" value="C2_domain_sf"/>
</dbReference>
<feature type="coiled-coil region" evidence="4">
    <location>
        <begin position="1700"/>
        <end position="1727"/>
    </location>
</feature>
<keyword evidence="10" id="KW-1185">Reference proteome</keyword>
<keyword evidence="4" id="KW-0175">Coiled coil</keyword>
<name>A0A671MWA5_9TELE</name>
<dbReference type="InterPro" id="IPR046773">
    <property type="entry name" value="DOCKER_Lobe_C"/>
</dbReference>
<dbReference type="InterPro" id="IPR046769">
    <property type="entry name" value="DOCKER_Lobe_A"/>
</dbReference>
<dbReference type="Pfam" id="PF20421">
    <property type="entry name" value="DHR-2_Lobe_C"/>
    <property type="match status" value="1"/>
</dbReference>
<dbReference type="InterPro" id="IPR026791">
    <property type="entry name" value="DOCK"/>
</dbReference>
<protein>
    <submittedName>
        <fullName evidence="9">Dedicator of cytokinesis protein 9-like</fullName>
    </submittedName>
</protein>
<dbReference type="Pfam" id="PF00169">
    <property type="entry name" value="PH"/>
    <property type="match status" value="1"/>
</dbReference>
<evidence type="ECO:0000256" key="4">
    <source>
        <dbReference type="SAM" id="Coils"/>
    </source>
</evidence>
<comment type="similarity">
    <text evidence="3">Belongs to the DOCK family.</text>
</comment>
<dbReference type="Gene3D" id="2.30.29.30">
    <property type="entry name" value="Pleckstrin-homology domain (PH domain)/Phosphotyrosine-binding domain (PTB)"/>
    <property type="match status" value="1"/>
</dbReference>
<dbReference type="InterPro" id="IPR046770">
    <property type="entry name" value="DOCKER_Lobe_B"/>
</dbReference>
<reference evidence="9" key="2">
    <citation type="submission" date="2025-09" db="UniProtKB">
        <authorList>
            <consortium name="Ensembl"/>
        </authorList>
    </citation>
    <scope>IDENTIFICATION</scope>
</reference>
<dbReference type="Ensembl" id="ENSSANT00000040219.1">
    <property type="protein sequence ID" value="ENSSANP00000037789.1"/>
    <property type="gene ID" value="ENSSANG00000018967.1"/>
</dbReference>
<dbReference type="InterPro" id="IPR043162">
    <property type="entry name" value="DOCK_C_lobe_C"/>
</dbReference>
<evidence type="ECO:0000259" key="6">
    <source>
        <dbReference type="PROSITE" id="PS50003"/>
    </source>
</evidence>
<evidence type="ECO:0000256" key="5">
    <source>
        <dbReference type="SAM" id="MobiDB-lite"/>
    </source>
</evidence>
<dbReference type="SMART" id="SM00233">
    <property type="entry name" value="PH"/>
    <property type="match status" value="1"/>
</dbReference>
<dbReference type="Gene3D" id="2.60.40.150">
    <property type="entry name" value="C2 domain"/>
    <property type="match status" value="1"/>
</dbReference>
<dbReference type="PANTHER" id="PTHR23317:SF77">
    <property type="entry name" value="DEDICATOR OF CYTOKINESIS PROTEIN 9"/>
    <property type="match status" value="1"/>
</dbReference>
<dbReference type="GO" id="GO:0007264">
    <property type="term" value="P:small GTPase-mediated signal transduction"/>
    <property type="evidence" value="ECO:0007669"/>
    <property type="project" value="InterPro"/>
</dbReference>
<dbReference type="CDD" id="cd13267">
    <property type="entry name" value="PH_DOCK-D"/>
    <property type="match status" value="1"/>
</dbReference>
<dbReference type="SUPFAM" id="SSF50729">
    <property type="entry name" value="PH domain-like"/>
    <property type="match status" value="1"/>
</dbReference>
<evidence type="ECO:0000256" key="1">
    <source>
        <dbReference type="ARBA" id="ARBA00022553"/>
    </source>
</evidence>
<evidence type="ECO:0000313" key="9">
    <source>
        <dbReference type="Ensembl" id="ENSSANP00000037789.1"/>
    </source>
</evidence>
<dbReference type="FunFam" id="1.25.40.410:FF:000001">
    <property type="entry name" value="dedicator of cytokinesis protein 9 isoform X2"/>
    <property type="match status" value="1"/>
</dbReference>
<dbReference type="InterPro" id="IPR027007">
    <property type="entry name" value="C2_DOCK-type_domain"/>
</dbReference>
<dbReference type="FunFam" id="1.20.58.740:FF:000001">
    <property type="entry name" value="dedicator of cytokinesis protein 9 isoform X1"/>
    <property type="match status" value="1"/>
</dbReference>
<dbReference type="Proteomes" id="UP000472260">
    <property type="component" value="Unassembled WGS sequence"/>
</dbReference>
<feature type="region of interest" description="Disordered" evidence="5">
    <location>
        <begin position="198"/>
        <end position="218"/>
    </location>
</feature>
<evidence type="ECO:0000256" key="3">
    <source>
        <dbReference type="PROSITE-ProRule" id="PRU00983"/>
    </source>
</evidence>
<dbReference type="InterPro" id="IPR027357">
    <property type="entry name" value="DOCKER_dom"/>
</dbReference>
<dbReference type="InterPro" id="IPR043161">
    <property type="entry name" value="DOCK_C_lobe_A"/>
</dbReference>
<proteinExistence type="inferred from homology"/>
<evidence type="ECO:0000259" key="8">
    <source>
        <dbReference type="PROSITE" id="PS51651"/>
    </source>
</evidence>
<gene>
    <name evidence="9" type="primary">zmp:0000001200</name>
</gene>
<dbReference type="GO" id="GO:0005085">
    <property type="term" value="F:guanyl-nucleotide exchange factor activity"/>
    <property type="evidence" value="ECO:0007669"/>
    <property type="project" value="UniProtKB-KW"/>
</dbReference>
<evidence type="ECO:0000259" key="7">
    <source>
        <dbReference type="PROSITE" id="PS51650"/>
    </source>
</evidence>
<feature type="domain" description="C2 DOCK-type" evidence="7">
    <location>
        <begin position="399"/>
        <end position="569"/>
    </location>
</feature>
<feature type="compositionally biased region" description="Polar residues" evidence="5">
    <location>
        <begin position="204"/>
        <end position="218"/>
    </location>
</feature>
<dbReference type="Pfam" id="PF20422">
    <property type="entry name" value="DHR-2_Lobe_B"/>
    <property type="match status" value="1"/>
</dbReference>
<dbReference type="SUPFAM" id="SSF48371">
    <property type="entry name" value="ARM repeat"/>
    <property type="match status" value="1"/>
</dbReference>
<dbReference type="PROSITE" id="PS50003">
    <property type="entry name" value="PH_DOMAIN"/>
    <property type="match status" value="1"/>
</dbReference>
<dbReference type="CDD" id="cd11698">
    <property type="entry name" value="DHR2_DOCK9"/>
    <property type="match status" value="1"/>
</dbReference>
<reference evidence="9" key="1">
    <citation type="submission" date="2025-08" db="UniProtKB">
        <authorList>
            <consortium name="Ensembl"/>
        </authorList>
    </citation>
    <scope>IDENTIFICATION</scope>
</reference>
<dbReference type="Gene3D" id="1.25.40.410">
    <property type="match status" value="1"/>
</dbReference>
<dbReference type="InterPro" id="IPR011993">
    <property type="entry name" value="PH-like_dom_sf"/>
</dbReference>
<evidence type="ECO:0000256" key="2">
    <source>
        <dbReference type="ARBA" id="ARBA00022658"/>
    </source>
</evidence>
<keyword evidence="1" id="KW-0597">Phosphoprotein</keyword>
<dbReference type="Pfam" id="PF06920">
    <property type="entry name" value="DHR-2_Lobe_A"/>
    <property type="match status" value="1"/>
</dbReference>
<sequence>MRSFKRRYFHLTQLGDGSYNLNFYKDEKINKEPKGTIFLDSCMGVVQNNRVRRFAFELKMQDKSGYVLAADSESEMDDWINTLNKILNSSFELAIARDIENESHVLIIRLILHFEQKLDFSGIEPDVKPFEEKFGKRILVNCNDLSFNLQSCVAENEEGPTTNVEPFFTSLSLFDIQSGRKISSDFHVDMNHPSVKALLPPSGAHNSTAAPDSPQAAQPTGVFSVTCPHPDVFLVARIEKVLQGGIAHCAEPYMKNSDSAKAAQKVLKNAKMACSRLGQYRMPFAWAARPLFKDASGTVDKSARFSALYRQDGNKLSNEDMFRLLADFRKPEKMAKLPVILGNLDVTVDNVAPDLTNCVTASYLPLRQTEVVDRSRVVFEVEEFVPSIAKCSQPFTIYNNHLYVYPRHLKYDSQKSFTKVKQLAVCSLFCQCIYGRPGGPLFCKKAFAAVLHHQQNPEFYEEFKIELPAQLTDRHHLLFTLYHISCDSNSKASTKRREQVETQVGYAWLPLLKDGRVIMNEQQVAVAANLPSGYLSFQDNSSKVRDPNIDFDHWVDGGRPLLKVSTQLVSTVYTQDQHLHNFFHHCQSIESTGQSGGELIKYLKSLHAMEVHVMVKFLPTILNQLFRVLTISGQDDVAVNVTRVMIHVMAQCHEEGLEHHLRSYVKVRCIMIHHVLLYSWFFFEVLVKSMAQYLIETGKGKVSRNQRFSASFYHSMETLVTMLMPHITQKYKDNLDATRNANHSLAVFIKRCFTFMDRGFVFKQINNYINCFMPGDAKALYEFKFEFLKVVCNHEHYVPLNLPMPFRKGRIQRFQGEPSLKRRLDYSLTDDFCKNHFLVGLLLREVGGGLQEFRDIRQIAVQVLKNLMIKHAFDDRYSSKGQQARLATLYLPLFSLLLENVHKLHINEASPVTNHSNVVRLTPSVCFRLPSDNCDLSVQKCFVAYECLLLFSLCQCHVAGVLGSSLLRCDKLDQSEVKNILMCFLHVLKSMSEDALFNYWNKASPTDLMNFFSLLEVCLHQFRYMGKRHIARTLEGSGPVVHERRSQTLPVSRSRTGALHMRLQQLNSLDNSYTYNHSETHADVLNQSLLEGNIATEVCLTVLDTLSIFIMGFKTQLSLDHGHNPLMKKVFQVHLCFLQINQSETALKQVFTSLRTFIYKFPCTFFEGRADMCASFCYEILKCCNSKLSSIRSDAARLLYFLMKSNFDYTGRKSFIRTHLQVVIGVSQLIADVIGIGGTRFQQSLSIINNCANSDKTIKNTAFPSDVKDLTKKIRTVLMATAQMKEHESDPEMLVDLQYSLAKSYASTPELRKTWLDSMARIHVKNGDLSEAAMCYVHVAALVAEYLRRKGMFKQGCTAFRVVTPNIDEEASMMEDVGMQDVHFNEDVLMELLEECADGLWKAERYELISDIYKLIIPIYEKRRDFERLAHLYGTLHRAYSKVTEVMHTGKRLLGTYFRVAFFGQGFFEDEDGKEYIYKEPKFTPLSEISQRLLKLYSDKFGAENVRMIQDSGKINPKDLDSKYAYIQMTHVTPFLEEKELLERKTDFERSHNIRRFVFEMPFTVSGKKQGGVEEQCKRRTILTTTHCFPYVKKRIAVMYQHHVDLNPIEVAIDEMSKKVLEIRQLCSCSDVDMIQLQLKLQGSISVQVNAGPLAYARAFLDDASTKKYPDNKVKQLKEVFRQFVEACGLGLGVNERLIKEDQQEYHDEMKANYRDLTKELSAIMHEPISPADDGMRSPLPDSLHIFNAISGTPTAATIQGLPHSSSVV</sequence>
<evidence type="ECO:0000313" key="10">
    <source>
        <dbReference type="Proteomes" id="UP000472260"/>
    </source>
</evidence>
<dbReference type="PANTHER" id="PTHR23317">
    <property type="entry name" value="DEDICATOR OF CYTOKINESIS DOCK"/>
    <property type="match status" value="1"/>
</dbReference>
<accession>A0A671MWA5</accession>
<feature type="domain" description="DOCKER" evidence="8">
    <location>
        <begin position="1303"/>
        <end position="1730"/>
    </location>
</feature>
<dbReference type="Pfam" id="PF14429">
    <property type="entry name" value="DOCK-C2"/>
    <property type="match status" value="1"/>
</dbReference>
<organism evidence="9 10">
    <name type="scientific">Sinocyclocheilus anshuiensis</name>
    <dbReference type="NCBI Taxonomy" id="1608454"/>
    <lineage>
        <taxon>Eukaryota</taxon>
        <taxon>Metazoa</taxon>
        <taxon>Chordata</taxon>
        <taxon>Craniata</taxon>
        <taxon>Vertebrata</taxon>
        <taxon>Euteleostomi</taxon>
        <taxon>Actinopterygii</taxon>
        <taxon>Neopterygii</taxon>
        <taxon>Teleostei</taxon>
        <taxon>Ostariophysi</taxon>
        <taxon>Cypriniformes</taxon>
        <taxon>Cyprinidae</taxon>
        <taxon>Cyprininae</taxon>
        <taxon>Sinocyclocheilus</taxon>
    </lineage>
</organism>
<dbReference type="PROSITE" id="PS51650">
    <property type="entry name" value="C2_DOCK"/>
    <property type="match status" value="1"/>
</dbReference>
<dbReference type="Gene3D" id="1.20.58.740">
    <property type="match status" value="1"/>
</dbReference>
<keyword evidence="2" id="KW-0344">Guanine-nucleotide releasing factor</keyword>
<dbReference type="InterPro" id="IPR001849">
    <property type="entry name" value="PH_domain"/>
</dbReference>
<dbReference type="InterPro" id="IPR016024">
    <property type="entry name" value="ARM-type_fold"/>
</dbReference>